<name>A0AAW1DNU6_9HEMI</name>
<comment type="caution">
    <text evidence="1">The sequence shown here is derived from an EMBL/GenBank/DDBJ whole genome shotgun (WGS) entry which is preliminary data.</text>
</comment>
<gene>
    <name evidence="1" type="ORF">O3M35_001063</name>
</gene>
<evidence type="ECO:0000313" key="1">
    <source>
        <dbReference type="EMBL" id="KAK9512691.1"/>
    </source>
</evidence>
<dbReference type="AlphaFoldDB" id="A0AAW1DNU6"/>
<sequence>MIEFERCVLCFMRYGGHKIRNFELLCWQHCWSDCLKFLYNLRTAMLYRMQKVAS</sequence>
<accession>A0AAW1DNU6</accession>
<proteinExistence type="predicted"/>
<dbReference type="Proteomes" id="UP001461498">
    <property type="component" value="Unassembled WGS sequence"/>
</dbReference>
<organism evidence="1 2">
    <name type="scientific">Rhynocoris fuscipes</name>
    <dbReference type="NCBI Taxonomy" id="488301"/>
    <lineage>
        <taxon>Eukaryota</taxon>
        <taxon>Metazoa</taxon>
        <taxon>Ecdysozoa</taxon>
        <taxon>Arthropoda</taxon>
        <taxon>Hexapoda</taxon>
        <taxon>Insecta</taxon>
        <taxon>Pterygota</taxon>
        <taxon>Neoptera</taxon>
        <taxon>Paraneoptera</taxon>
        <taxon>Hemiptera</taxon>
        <taxon>Heteroptera</taxon>
        <taxon>Panheteroptera</taxon>
        <taxon>Cimicomorpha</taxon>
        <taxon>Reduviidae</taxon>
        <taxon>Harpactorinae</taxon>
        <taxon>Harpactorini</taxon>
        <taxon>Rhynocoris</taxon>
    </lineage>
</organism>
<dbReference type="EMBL" id="JAPXFL010000001">
    <property type="protein sequence ID" value="KAK9512691.1"/>
    <property type="molecule type" value="Genomic_DNA"/>
</dbReference>
<evidence type="ECO:0000313" key="2">
    <source>
        <dbReference type="Proteomes" id="UP001461498"/>
    </source>
</evidence>
<keyword evidence="2" id="KW-1185">Reference proteome</keyword>
<protein>
    <submittedName>
        <fullName evidence="1">Uncharacterized protein</fullName>
    </submittedName>
</protein>
<reference evidence="1 2" key="1">
    <citation type="submission" date="2022-12" db="EMBL/GenBank/DDBJ databases">
        <title>Chromosome-level genome assembly of true bugs.</title>
        <authorList>
            <person name="Ma L."/>
            <person name="Li H."/>
        </authorList>
    </citation>
    <scope>NUCLEOTIDE SEQUENCE [LARGE SCALE GENOMIC DNA]</scope>
    <source>
        <strain evidence="1">Lab_2022b</strain>
    </source>
</reference>